<dbReference type="AlphaFoldDB" id="A0AA47NN05"/>
<keyword evidence="3" id="KW-1185">Reference proteome</keyword>
<accession>A0AA47NN05</accession>
<dbReference type="Proteomes" id="UP001174136">
    <property type="component" value="Unassembled WGS sequence"/>
</dbReference>
<dbReference type="EMBL" id="JAOPHQ010006555">
    <property type="protein sequence ID" value="KAK0131255.1"/>
    <property type="molecule type" value="Genomic_DNA"/>
</dbReference>
<protein>
    <submittedName>
        <fullName evidence="2">Uncharacterized protein</fullName>
    </submittedName>
</protein>
<evidence type="ECO:0000313" key="2">
    <source>
        <dbReference type="EMBL" id="KAK0131255.1"/>
    </source>
</evidence>
<proteinExistence type="predicted"/>
<feature type="region of interest" description="Disordered" evidence="1">
    <location>
        <begin position="44"/>
        <end position="63"/>
    </location>
</feature>
<evidence type="ECO:0000256" key="1">
    <source>
        <dbReference type="SAM" id="MobiDB-lite"/>
    </source>
</evidence>
<feature type="compositionally biased region" description="Basic and acidic residues" evidence="1">
    <location>
        <begin position="44"/>
        <end position="54"/>
    </location>
</feature>
<reference evidence="2" key="1">
    <citation type="journal article" date="2023" name="Front. Mar. Sci.">
        <title>A new Merluccius polli reference genome to investigate the effects of global change in West African waters.</title>
        <authorList>
            <person name="Mateo J.L."/>
            <person name="Blanco-Fernandez C."/>
            <person name="Garcia-Vazquez E."/>
            <person name="Machado-Schiaffino G."/>
        </authorList>
    </citation>
    <scope>NUCLEOTIDE SEQUENCE</scope>
    <source>
        <strain evidence="2">C29</strain>
        <tissue evidence="2">Fin</tissue>
    </source>
</reference>
<comment type="caution">
    <text evidence="2">The sequence shown here is derived from an EMBL/GenBank/DDBJ whole genome shotgun (WGS) entry which is preliminary data.</text>
</comment>
<gene>
    <name evidence="2" type="ORF">N1851_034043</name>
</gene>
<name>A0AA47NN05_MERPO</name>
<sequence length="63" mass="7454">MRWPEIVEVIKAQQGELGDFSELDWNAKCDILRSNPITVMRMFEKESRRSDDQPHPLTSKAHW</sequence>
<evidence type="ECO:0000313" key="3">
    <source>
        <dbReference type="Proteomes" id="UP001174136"/>
    </source>
</evidence>
<organism evidence="2 3">
    <name type="scientific">Merluccius polli</name>
    <name type="common">Benguela hake</name>
    <name type="synonym">Merluccius cadenati</name>
    <dbReference type="NCBI Taxonomy" id="89951"/>
    <lineage>
        <taxon>Eukaryota</taxon>
        <taxon>Metazoa</taxon>
        <taxon>Chordata</taxon>
        <taxon>Craniata</taxon>
        <taxon>Vertebrata</taxon>
        <taxon>Euteleostomi</taxon>
        <taxon>Actinopterygii</taxon>
        <taxon>Neopterygii</taxon>
        <taxon>Teleostei</taxon>
        <taxon>Neoteleostei</taxon>
        <taxon>Acanthomorphata</taxon>
        <taxon>Zeiogadaria</taxon>
        <taxon>Gadariae</taxon>
        <taxon>Gadiformes</taxon>
        <taxon>Gadoidei</taxon>
        <taxon>Merlucciidae</taxon>
        <taxon>Merluccius</taxon>
    </lineage>
</organism>